<dbReference type="FunFam" id="3.80.10.10:FF:000400">
    <property type="entry name" value="Nuclear pore complex protein NUP107"/>
    <property type="match status" value="1"/>
</dbReference>
<dbReference type="InterPro" id="IPR053211">
    <property type="entry name" value="DNA_repair-toleration"/>
</dbReference>
<evidence type="ECO:0000256" key="6">
    <source>
        <dbReference type="ARBA" id="ARBA00022737"/>
    </source>
</evidence>
<organism evidence="11 12">
    <name type="scientific">Jatropha curcas</name>
    <name type="common">Barbados nut</name>
    <dbReference type="NCBI Taxonomy" id="180498"/>
    <lineage>
        <taxon>Eukaryota</taxon>
        <taxon>Viridiplantae</taxon>
        <taxon>Streptophyta</taxon>
        <taxon>Embryophyta</taxon>
        <taxon>Tracheophyta</taxon>
        <taxon>Spermatophyta</taxon>
        <taxon>Magnoliopsida</taxon>
        <taxon>eudicotyledons</taxon>
        <taxon>Gunneridae</taxon>
        <taxon>Pentapetalae</taxon>
        <taxon>rosids</taxon>
        <taxon>fabids</taxon>
        <taxon>Malpighiales</taxon>
        <taxon>Euphorbiaceae</taxon>
        <taxon>Crotonoideae</taxon>
        <taxon>Jatropheae</taxon>
        <taxon>Jatropha</taxon>
    </lineage>
</organism>
<keyword evidence="3" id="KW-0134">Cell wall</keyword>
<feature type="domain" description="Leucine-rich repeat-containing N-terminal plant-type" evidence="10">
    <location>
        <begin position="33"/>
        <end position="72"/>
    </location>
</feature>
<evidence type="ECO:0000256" key="7">
    <source>
        <dbReference type="ARBA" id="ARBA00023136"/>
    </source>
</evidence>
<evidence type="ECO:0000313" key="11">
    <source>
        <dbReference type="EMBL" id="KDP22479.1"/>
    </source>
</evidence>
<evidence type="ECO:0000256" key="4">
    <source>
        <dbReference type="ARBA" id="ARBA00022614"/>
    </source>
</evidence>
<dbReference type="InterPro" id="IPR013210">
    <property type="entry name" value="LRR_N_plant-typ"/>
</dbReference>
<dbReference type="Gene3D" id="3.80.10.10">
    <property type="entry name" value="Ribonuclease Inhibitor"/>
    <property type="match status" value="1"/>
</dbReference>
<reference evidence="11 12" key="1">
    <citation type="journal article" date="2014" name="PLoS ONE">
        <title>Global Analysis of Gene Expression Profiles in Physic Nut (Jatropha curcas L.) Seedlings Exposed to Salt Stress.</title>
        <authorList>
            <person name="Zhang L."/>
            <person name="Zhang C."/>
            <person name="Wu P."/>
            <person name="Chen Y."/>
            <person name="Li M."/>
            <person name="Jiang H."/>
            <person name="Wu G."/>
        </authorList>
    </citation>
    <scope>NUCLEOTIDE SEQUENCE [LARGE SCALE GENOMIC DNA]</scope>
    <source>
        <strain evidence="12">cv. GZQX0401</strain>
        <tissue evidence="11">Young leaves</tissue>
    </source>
</reference>
<dbReference type="PANTHER" id="PTHR48060">
    <property type="entry name" value="DNA DAMAGE-REPAIR/TOLERATION PROTEIN DRT100"/>
    <property type="match status" value="1"/>
</dbReference>
<evidence type="ECO:0000259" key="10">
    <source>
        <dbReference type="Pfam" id="PF08263"/>
    </source>
</evidence>
<dbReference type="Pfam" id="PF13855">
    <property type="entry name" value="LRR_8"/>
    <property type="match status" value="1"/>
</dbReference>
<evidence type="ECO:0000256" key="8">
    <source>
        <dbReference type="ARBA" id="ARBA00038043"/>
    </source>
</evidence>
<comment type="similarity">
    <text evidence="8">Belongs to the polygalacturonase-inhibiting protein family.</text>
</comment>
<sequence length="216" mass="24299">MKITCSFVNFWVGVLLIQVYIACYTEAMTNNVTDQTALLALKDHVSYEPNNVLTNNWSTIAPFCSWVGVTCDARQRVTKLDFSNMGLEGTIPSQIGNLSFLAFLSIRNNSFYGSLPNELTQLTQLKILDFGFNHFSGTIPSSLLKCEQLQILSLSYNNLAGSIPAAVGNLTMLKKLYLDHNNFSGMIVPFFPFIAEDYTLFLILFFFCASYRNFQN</sequence>
<dbReference type="SUPFAM" id="SSF52058">
    <property type="entry name" value="L domain-like"/>
    <property type="match status" value="1"/>
</dbReference>
<dbReference type="InterPro" id="IPR032675">
    <property type="entry name" value="LRR_dom_sf"/>
</dbReference>
<dbReference type="Pfam" id="PF08263">
    <property type="entry name" value="LRRNT_2"/>
    <property type="match status" value="1"/>
</dbReference>
<dbReference type="InterPro" id="IPR001611">
    <property type="entry name" value="Leu-rich_rpt"/>
</dbReference>
<dbReference type="AlphaFoldDB" id="A0A067JSF6"/>
<dbReference type="STRING" id="180498.A0A067JSF6"/>
<accession>A0A067JSF6</accession>
<dbReference type="PANTHER" id="PTHR48060:SF21">
    <property type="entry name" value="L DOMAIN-LIKE PROTEIN"/>
    <property type="match status" value="1"/>
</dbReference>
<dbReference type="EMBL" id="KK915447">
    <property type="protein sequence ID" value="KDP22479.1"/>
    <property type="molecule type" value="Genomic_DNA"/>
</dbReference>
<keyword evidence="12" id="KW-1185">Reference proteome</keyword>
<keyword evidence="4" id="KW-0433">Leucine-rich repeat</keyword>
<name>A0A067JSF6_JATCU</name>
<keyword evidence="6" id="KW-0677">Repeat</keyword>
<dbReference type="Proteomes" id="UP000027138">
    <property type="component" value="Unassembled WGS sequence"/>
</dbReference>
<gene>
    <name evidence="11" type="ORF">JCGZ_26310</name>
</gene>
<evidence type="ECO:0000256" key="2">
    <source>
        <dbReference type="ARBA" id="ARBA00004370"/>
    </source>
</evidence>
<keyword evidence="3" id="KW-0964">Secreted</keyword>
<keyword evidence="5" id="KW-0732">Signal</keyword>
<keyword evidence="9" id="KW-1133">Transmembrane helix</keyword>
<evidence type="ECO:0000256" key="5">
    <source>
        <dbReference type="ARBA" id="ARBA00022729"/>
    </source>
</evidence>
<dbReference type="GO" id="GO:0016020">
    <property type="term" value="C:membrane"/>
    <property type="evidence" value="ECO:0007669"/>
    <property type="project" value="UniProtKB-SubCell"/>
</dbReference>
<evidence type="ECO:0000256" key="9">
    <source>
        <dbReference type="SAM" id="Phobius"/>
    </source>
</evidence>
<keyword evidence="9" id="KW-0812">Transmembrane</keyword>
<evidence type="ECO:0000256" key="3">
    <source>
        <dbReference type="ARBA" id="ARBA00022512"/>
    </source>
</evidence>
<feature type="transmembrane region" description="Helical" evidence="9">
    <location>
        <begin position="190"/>
        <end position="211"/>
    </location>
</feature>
<dbReference type="OrthoDB" id="851921at2759"/>
<protein>
    <recommendedName>
        <fullName evidence="10">Leucine-rich repeat-containing N-terminal plant-type domain-containing protein</fullName>
    </recommendedName>
</protein>
<proteinExistence type="inferred from homology"/>
<comment type="subcellular location">
    <subcellularLocation>
        <location evidence="2">Membrane</location>
    </subcellularLocation>
    <subcellularLocation>
        <location evidence="1">Secreted</location>
        <location evidence="1">Cell wall</location>
    </subcellularLocation>
</comment>
<evidence type="ECO:0000256" key="1">
    <source>
        <dbReference type="ARBA" id="ARBA00004191"/>
    </source>
</evidence>
<dbReference type="Pfam" id="PF00560">
    <property type="entry name" value="LRR_1"/>
    <property type="match status" value="1"/>
</dbReference>
<evidence type="ECO:0000313" key="12">
    <source>
        <dbReference type="Proteomes" id="UP000027138"/>
    </source>
</evidence>
<keyword evidence="7 9" id="KW-0472">Membrane</keyword>